<feature type="compositionally biased region" description="Basic and acidic residues" evidence="1">
    <location>
        <begin position="93"/>
        <end position="102"/>
    </location>
</feature>
<evidence type="ECO:0000256" key="1">
    <source>
        <dbReference type="SAM" id="MobiDB-lite"/>
    </source>
</evidence>
<accession>M3D960</accession>
<dbReference type="HOGENOM" id="CLU_2122612_0_0_1"/>
<gene>
    <name evidence="2" type="ORF">SEPMUDRAFT_148139</name>
</gene>
<dbReference type="GeneID" id="27901867"/>
<feature type="compositionally biased region" description="Basic and acidic residues" evidence="1">
    <location>
        <begin position="64"/>
        <end position="74"/>
    </location>
</feature>
<feature type="compositionally biased region" description="Acidic residues" evidence="1">
    <location>
        <begin position="49"/>
        <end position="63"/>
    </location>
</feature>
<dbReference type="Proteomes" id="UP000016931">
    <property type="component" value="Unassembled WGS sequence"/>
</dbReference>
<proteinExistence type="predicted"/>
<dbReference type="EMBL" id="KB456262">
    <property type="protein sequence ID" value="EMF14424.1"/>
    <property type="molecule type" value="Genomic_DNA"/>
</dbReference>
<feature type="region of interest" description="Disordered" evidence="1">
    <location>
        <begin position="93"/>
        <end position="114"/>
    </location>
</feature>
<name>M3D960_SPHMS</name>
<dbReference type="AlphaFoldDB" id="M3D960"/>
<feature type="region of interest" description="Disordered" evidence="1">
    <location>
        <begin position="43"/>
        <end position="81"/>
    </location>
</feature>
<keyword evidence="3" id="KW-1185">Reference proteome</keyword>
<dbReference type="RefSeq" id="XP_016762545.1">
    <property type="nucleotide sequence ID" value="XM_016904730.1"/>
</dbReference>
<organism evidence="2 3">
    <name type="scientific">Sphaerulina musiva (strain SO2202)</name>
    <name type="common">Poplar stem canker fungus</name>
    <name type="synonym">Septoria musiva</name>
    <dbReference type="NCBI Taxonomy" id="692275"/>
    <lineage>
        <taxon>Eukaryota</taxon>
        <taxon>Fungi</taxon>
        <taxon>Dikarya</taxon>
        <taxon>Ascomycota</taxon>
        <taxon>Pezizomycotina</taxon>
        <taxon>Dothideomycetes</taxon>
        <taxon>Dothideomycetidae</taxon>
        <taxon>Mycosphaerellales</taxon>
        <taxon>Mycosphaerellaceae</taxon>
        <taxon>Sphaerulina</taxon>
    </lineage>
</organism>
<evidence type="ECO:0000313" key="2">
    <source>
        <dbReference type="EMBL" id="EMF14424.1"/>
    </source>
</evidence>
<evidence type="ECO:0000313" key="3">
    <source>
        <dbReference type="Proteomes" id="UP000016931"/>
    </source>
</evidence>
<reference evidence="2 3" key="1">
    <citation type="journal article" date="2012" name="PLoS Pathog.">
        <title>Diverse lifestyles and strategies of plant pathogenesis encoded in the genomes of eighteen Dothideomycetes fungi.</title>
        <authorList>
            <person name="Ohm R.A."/>
            <person name="Feau N."/>
            <person name="Henrissat B."/>
            <person name="Schoch C.L."/>
            <person name="Horwitz B.A."/>
            <person name="Barry K.W."/>
            <person name="Condon B.J."/>
            <person name="Copeland A.C."/>
            <person name="Dhillon B."/>
            <person name="Glaser F."/>
            <person name="Hesse C.N."/>
            <person name="Kosti I."/>
            <person name="LaButti K."/>
            <person name="Lindquist E.A."/>
            <person name="Lucas S."/>
            <person name="Salamov A.A."/>
            <person name="Bradshaw R.E."/>
            <person name="Ciuffetti L."/>
            <person name="Hamelin R.C."/>
            <person name="Kema G.H.J."/>
            <person name="Lawrence C."/>
            <person name="Scott J.A."/>
            <person name="Spatafora J.W."/>
            <person name="Turgeon B.G."/>
            <person name="de Wit P.J.G.M."/>
            <person name="Zhong S."/>
            <person name="Goodwin S.B."/>
            <person name="Grigoriev I.V."/>
        </authorList>
    </citation>
    <scope>NUCLEOTIDE SEQUENCE [LARGE SCALE GENOMIC DNA]</scope>
    <source>
        <strain evidence="2 3">SO2202</strain>
    </source>
</reference>
<protein>
    <submittedName>
        <fullName evidence="2">Uncharacterized protein</fullName>
    </submittedName>
</protein>
<sequence>MKSMSSLPELLLSEEQEMCIQAMRSEVEQYIYGGRFGRRQETLQKLDTDDMEPDEPADDEFGEEADKASEHGDLSEAQEASLGIPCLSSEGKGCRLDMHDPESGLAMTPEEVNE</sequence>